<evidence type="ECO:0000256" key="3">
    <source>
        <dbReference type="ARBA" id="ARBA00022821"/>
    </source>
</evidence>
<dbReference type="AlphaFoldDB" id="W9S7I2"/>
<sequence length="468" mass="52838">MAGSLVKSYLERLDSLLIQEKEAFDGLEDHIEKIVNKLKEISQFFDDTGNTEDYSNELKDIINDIENHIDKFLSQTDDGATLKDCFRNDMQKIDFRLSETIQRKKEFSSSTIVDSQVLKGQTSASSSSCSSSYATFSFESDFENLSEPLRNCLMYCCIFPEDFLIHKGKLIRLLVAEGLIEDREGKVMEDTAEQCICELVNKGMLEINDEHTYNGTKLRVPSVYREFCLRKIEEGKLKASVSAPQKARRIVTSLDTLKDEDPQLWSLFLIGNQKSIEEKSHWLKHKSAKFLRVLDLENAKFKSLPDEVGDMTHLTYLCLKSTKISELPESLSNLKALQTLDIRWCGFLAALPHGILSLVSLRHLKMLKNYGVTGVKLPRGIASLRNLLTLTGVDPSGGIAGELGNLTQLRRLGVMDVTEENVNELSSSIMKMQGLLSLSLEPKHTHQKNKLPLLDSFSPPLSLRKLRL</sequence>
<dbReference type="InterPro" id="IPR036388">
    <property type="entry name" value="WH-like_DNA-bd_sf"/>
</dbReference>
<dbReference type="PANTHER" id="PTHR23155">
    <property type="entry name" value="DISEASE RESISTANCE PROTEIN RP"/>
    <property type="match status" value="1"/>
</dbReference>
<dbReference type="GO" id="GO:0098542">
    <property type="term" value="P:defense response to other organism"/>
    <property type="evidence" value="ECO:0007669"/>
    <property type="project" value="TreeGrafter"/>
</dbReference>
<reference evidence="8" key="1">
    <citation type="submission" date="2013-01" db="EMBL/GenBank/DDBJ databases">
        <title>Draft Genome Sequence of a Mulberry Tree, Morus notabilis C.K. Schneid.</title>
        <authorList>
            <person name="He N."/>
            <person name="Zhao S."/>
        </authorList>
    </citation>
    <scope>NUCLEOTIDE SEQUENCE</scope>
</reference>
<keyword evidence="8" id="KW-1185">Reference proteome</keyword>
<dbReference type="OrthoDB" id="1153924at2759"/>
<dbReference type="GO" id="GO:0000166">
    <property type="term" value="F:nucleotide binding"/>
    <property type="evidence" value="ECO:0007669"/>
    <property type="project" value="UniProtKB-KW"/>
</dbReference>
<gene>
    <name evidence="7" type="ORF">L484_014551</name>
</gene>
<feature type="domain" description="Disease resistance R13L4/SHOC-2-like LRR" evidence="6">
    <location>
        <begin position="281"/>
        <end position="467"/>
    </location>
</feature>
<dbReference type="Pfam" id="PF23598">
    <property type="entry name" value="LRR_14"/>
    <property type="match status" value="1"/>
</dbReference>
<dbReference type="KEGG" id="mnt:21397686"/>
<dbReference type="STRING" id="981085.W9S7I2"/>
<evidence type="ECO:0000256" key="2">
    <source>
        <dbReference type="ARBA" id="ARBA00022741"/>
    </source>
</evidence>
<accession>W9S7I2</accession>
<evidence type="ECO:0000259" key="5">
    <source>
        <dbReference type="Pfam" id="PF23559"/>
    </source>
</evidence>
<feature type="domain" description="Disease resistance N-terminal" evidence="4">
    <location>
        <begin position="6"/>
        <end position="79"/>
    </location>
</feature>
<dbReference type="InterPro" id="IPR044974">
    <property type="entry name" value="Disease_R_plants"/>
</dbReference>
<keyword evidence="3" id="KW-0611">Plant defense</keyword>
<evidence type="ECO:0000259" key="4">
    <source>
        <dbReference type="Pfam" id="PF18052"/>
    </source>
</evidence>
<evidence type="ECO:0000259" key="6">
    <source>
        <dbReference type="Pfam" id="PF23598"/>
    </source>
</evidence>
<organism evidence="7 8">
    <name type="scientific">Morus notabilis</name>
    <dbReference type="NCBI Taxonomy" id="981085"/>
    <lineage>
        <taxon>Eukaryota</taxon>
        <taxon>Viridiplantae</taxon>
        <taxon>Streptophyta</taxon>
        <taxon>Embryophyta</taxon>
        <taxon>Tracheophyta</taxon>
        <taxon>Spermatophyta</taxon>
        <taxon>Magnoliopsida</taxon>
        <taxon>eudicotyledons</taxon>
        <taxon>Gunneridae</taxon>
        <taxon>Pentapetalae</taxon>
        <taxon>rosids</taxon>
        <taxon>fabids</taxon>
        <taxon>Rosales</taxon>
        <taxon>Moraceae</taxon>
        <taxon>Moreae</taxon>
        <taxon>Morus</taxon>
    </lineage>
</organism>
<keyword evidence="1" id="KW-0677">Repeat</keyword>
<dbReference type="Gene3D" id="3.80.10.10">
    <property type="entry name" value="Ribonuclease Inhibitor"/>
    <property type="match status" value="1"/>
</dbReference>
<dbReference type="FunFam" id="1.10.10.10:FF:000322">
    <property type="entry name" value="Probable disease resistance protein At1g63360"/>
    <property type="match status" value="1"/>
</dbReference>
<dbReference type="SUPFAM" id="SSF52058">
    <property type="entry name" value="L domain-like"/>
    <property type="match status" value="1"/>
</dbReference>
<dbReference type="InterPro" id="IPR058922">
    <property type="entry name" value="WHD_DRP"/>
</dbReference>
<dbReference type="Gene3D" id="1.10.10.10">
    <property type="entry name" value="Winged helix-like DNA-binding domain superfamily/Winged helix DNA-binding domain"/>
    <property type="match status" value="1"/>
</dbReference>
<dbReference type="InterPro" id="IPR041118">
    <property type="entry name" value="Rx_N"/>
</dbReference>
<keyword evidence="2" id="KW-0547">Nucleotide-binding</keyword>
<evidence type="ECO:0000313" key="7">
    <source>
        <dbReference type="EMBL" id="EXB93560.1"/>
    </source>
</evidence>
<dbReference type="InterPro" id="IPR055414">
    <property type="entry name" value="LRR_R13L4/SHOC2-like"/>
</dbReference>
<dbReference type="EMBL" id="KE345081">
    <property type="protein sequence ID" value="EXB93560.1"/>
    <property type="molecule type" value="Genomic_DNA"/>
</dbReference>
<name>W9S7I2_9ROSA</name>
<feature type="domain" description="Disease resistance protein winged helix" evidence="5">
    <location>
        <begin position="158"/>
        <end position="212"/>
    </location>
</feature>
<dbReference type="PANTHER" id="PTHR23155:SF1136">
    <property type="entry name" value="DISEASE RESISTANCE PROTEIN RPM1"/>
    <property type="match status" value="1"/>
</dbReference>
<proteinExistence type="predicted"/>
<dbReference type="Pfam" id="PF23559">
    <property type="entry name" value="WHD_DRP"/>
    <property type="match status" value="1"/>
</dbReference>
<dbReference type="Proteomes" id="UP000030645">
    <property type="component" value="Unassembled WGS sequence"/>
</dbReference>
<dbReference type="Gene3D" id="1.20.5.4130">
    <property type="match status" value="1"/>
</dbReference>
<protein>
    <submittedName>
        <fullName evidence="7">Putative disease resistance protein</fullName>
    </submittedName>
</protein>
<evidence type="ECO:0000256" key="1">
    <source>
        <dbReference type="ARBA" id="ARBA00022737"/>
    </source>
</evidence>
<dbReference type="InterPro" id="IPR032675">
    <property type="entry name" value="LRR_dom_sf"/>
</dbReference>
<evidence type="ECO:0000313" key="8">
    <source>
        <dbReference type="Proteomes" id="UP000030645"/>
    </source>
</evidence>
<dbReference type="eggNOG" id="KOG4658">
    <property type="taxonomic scope" value="Eukaryota"/>
</dbReference>
<dbReference type="Pfam" id="PF18052">
    <property type="entry name" value="Rx_N"/>
    <property type="match status" value="1"/>
</dbReference>